<keyword evidence="3" id="KW-1185">Reference proteome</keyword>
<dbReference type="InterPro" id="IPR058210">
    <property type="entry name" value="SACS/Nov_dom"/>
</dbReference>
<dbReference type="InterPro" id="IPR036890">
    <property type="entry name" value="HATPase_C_sf"/>
</dbReference>
<protein>
    <recommendedName>
        <fullName evidence="1">Sacsin/Nov domain-containing protein</fullName>
    </recommendedName>
</protein>
<dbReference type="Pfam" id="PF25794">
    <property type="entry name" value="SACS"/>
    <property type="match status" value="1"/>
</dbReference>
<reference evidence="2" key="1">
    <citation type="submission" date="2025-08" db="UniProtKB">
        <authorList>
            <consortium name="Ensembl"/>
        </authorList>
    </citation>
    <scope>IDENTIFICATION</scope>
</reference>
<organism evidence="2 3">
    <name type="scientific">Junco hyemalis</name>
    <name type="common">Dark-eyed junco</name>
    <dbReference type="NCBI Taxonomy" id="40217"/>
    <lineage>
        <taxon>Eukaryota</taxon>
        <taxon>Metazoa</taxon>
        <taxon>Chordata</taxon>
        <taxon>Craniata</taxon>
        <taxon>Vertebrata</taxon>
        <taxon>Euteleostomi</taxon>
        <taxon>Archelosauria</taxon>
        <taxon>Archosauria</taxon>
        <taxon>Dinosauria</taxon>
        <taxon>Saurischia</taxon>
        <taxon>Theropoda</taxon>
        <taxon>Coelurosauria</taxon>
        <taxon>Aves</taxon>
        <taxon>Neognathae</taxon>
        <taxon>Neoaves</taxon>
        <taxon>Telluraves</taxon>
        <taxon>Australaves</taxon>
        <taxon>Passeriformes</taxon>
        <taxon>Passerellidae</taxon>
        <taxon>Junco</taxon>
    </lineage>
</organism>
<reference evidence="2" key="2">
    <citation type="submission" date="2025-09" db="UniProtKB">
        <authorList>
            <consortium name="Ensembl"/>
        </authorList>
    </citation>
    <scope>IDENTIFICATION</scope>
</reference>
<dbReference type="PANTHER" id="PTHR46919:SF2">
    <property type="entry name" value="SACSIN"/>
    <property type="match status" value="1"/>
</dbReference>
<evidence type="ECO:0000313" key="3">
    <source>
        <dbReference type="Proteomes" id="UP000694408"/>
    </source>
</evidence>
<dbReference type="Ensembl" id="ENSJHYT00000007853.1">
    <property type="protein sequence ID" value="ENSJHYP00000006414.1"/>
    <property type="gene ID" value="ENSJHYG00000005190.1"/>
</dbReference>
<evidence type="ECO:0000259" key="1">
    <source>
        <dbReference type="Pfam" id="PF25794"/>
    </source>
</evidence>
<name>A0A8C5IQ28_JUNHY</name>
<feature type="domain" description="Sacsin/Nov" evidence="1">
    <location>
        <begin position="68"/>
        <end position="313"/>
    </location>
</feature>
<dbReference type="PANTHER" id="PTHR46919">
    <property type="entry name" value="ZINC FINGER, C3HC4 TYPE (RING FINGER) FAMILY PROTEIN"/>
    <property type="match status" value="1"/>
</dbReference>
<sequence length="639" mass="70353">CIGKGGHGQTWIFGPGYLGCSLPSFSSEDVQEVVHEAVPSSTAIFLGTERLSTRVLGPEPFTACGPSEPITRRLRNILQEYGEEGDLFTEMVQNAEDASATVCRFLLDLRCCRKATSGLLDPGMAACHGPALWAYNNALFTEDDLQNITQIGAATKEGQAGRIGRFGLGFSSVYRVTDVPAVLSGETLLIFDPNGTHLGKHIPRAGSPGIRLDFSSRPRILRVFAEQFQPYHGIFGCCLPEPGPFPGSLFRLPFRTEEEAVTSQICSEAFGAERIQSLGTAFLGSNRLLLLFLKKVRELSLEMLPDTATSAEDTMPLVTLQRKEIRDLGAPGDPPSWAAIEQLSACEEESRTTWHYLVLVCQGDGELLELFHQNTQAGLHPPLPMAGVALPLAPTEDGKWVPRLDAEKGQVFCHLPMPIMSGLPIHLHGAFSILSNRKGLWGTAERGKWNQVLLHNAVPLAWLRALDHLRAMHEAEKLWYRSLELCQQHLDSHFLQFFPLMKSVLPMFQDMVREVYNSPEEDLGMLVDKNLSVPQPLVLLQVNLMSWAGTTAWAAGDKGDSAPLPCSGETPHAELSPALVSSIRRMWSESREPGWESWGCSAWRREGFRESLETFPMPKEALRELRGDLGQGPGMPGQG</sequence>
<dbReference type="OMA" id="QSAMDIH"/>
<dbReference type="SUPFAM" id="SSF55874">
    <property type="entry name" value="ATPase domain of HSP90 chaperone/DNA topoisomerase II/histidine kinase"/>
    <property type="match status" value="1"/>
</dbReference>
<dbReference type="AlphaFoldDB" id="A0A8C5IQ28"/>
<evidence type="ECO:0000313" key="2">
    <source>
        <dbReference type="Ensembl" id="ENSJHYP00000006414.1"/>
    </source>
</evidence>
<accession>A0A8C5IQ28</accession>
<dbReference type="NCBIfam" id="NF047352">
    <property type="entry name" value="P_loop_sacsin"/>
    <property type="match status" value="1"/>
</dbReference>
<dbReference type="Proteomes" id="UP000694408">
    <property type="component" value="Unplaced"/>
</dbReference>
<proteinExistence type="predicted"/>